<accession>A0ABT2ZZ78</accession>
<gene>
    <name evidence="1" type="ORF">OE699_09345</name>
</gene>
<comment type="caution">
    <text evidence="1">The sequence shown here is derived from an EMBL/GenBank/DDBJ whole genome shotgun (WGS) entry which is preliminary data.</text>
</comment>
<dbReference type="EMBL" id="JAOWKW010000007">
    <property type="protein sequence ID" value="MCV2879059.1"/>
    <property type="molecule type" value="Genomic_DNA"/>
</dbReference>
<sequence>MSMFHSPKKIEAAASVAANTEALSRLVTVLAQAYARELQKKESM</sequence>
<protein>
    <submittedName>
        <fullName evidence="1">Uncharacterized protein</fullName>
    </submittedName>
</protein>
<reference evidence="1 2" key="1">
    <citation type="submission" date="2022-10" db="EMBL/GenBank/DDBJ databases">
        <title>Sinirhodobacter sp. nov., isolated from ocean surface sediments.</title>
        <authorList>
            <person name="He W."/>
            <person name="Wang L."/>
            <person name="Zhang D.-F."/>
        </authorList>
    </citation>
    <scope>NUCLEOTIDE SEQUENCE [LARGE SCALE GENOMIC DNA]</scope>
    <source>
        <strain evidence="1 2">WL0115</strain>
    </source>
</reference>
<name>A0ABT2ZZ78_9RHOB</name>
<dbReference type="Proteomes" id="UP001526166">
    <property type="component" value="Unassembled WGS sequence"/>
</dbReference>
<evidence type="ECO:0000313" key="2">
    <source>
        <dbReference type="Proteomes" id="UP001526166"/>
    </source>
</evidence>
<keyword evidence="2" id="KW-1185">Reference proteome</keyword>
<evidence type="ECO:0000313" key="1">
    <source>
        <dbReference type="EMBL" id="MCV2879059.1"/>
    </source>
</evidence>
<proteinExistence type="predicted"/>
<organism evidence="1 2">
    <name type="scientific">Sedimentimonas flavescens</name>
    <dbReference type="NCBI Taxonomy" id="2851012"/>
    <lineage>
        <taxon>Bacteria</taxon>
        <taxon>Pseudomonadati</taxon>
        <taxon>Pseudomonadota</taxon>
        <taxon>Alphaproteobacteria</taxon>
        <taxon>Rhodobacterales</taxon>
        <taxon>Rhodobacter group</taxon>
        <taxon>Sedimentimonas</taxon>
    </lineage>
</organism>
<dbReference type="RefSeq" id="WP_263847825.1">
    <property type="nucleotide sequence ID" value="NZ_JAOWKW010000007.1"/>
</dbReference>